<dbReference type="Pfam" id="PF12854">
    <property type="entry name" value="PPR_1"/>
    <property type="match status" value="1"/>
</dbReference>
<gene>
    <name evidence="5" type="ORF">Gohar_008112</name>
</gene>
<evidence type="ECO:0000313" key="6">
    <source>
        <dbReference type="Proteomes" id="UP000593560"/>
    </source>
</evidence>
<dbReference type="InterPro" id="IPR032867">
    <property type="entry name" value="DYW_dom"/>
</dbReference>
<sequence length="735" mass="82338">MRHFPLNSITSKKRPLYLFNLKIRNSTNNGDFADTLKIYSSMLQDTHVHGNSFTFPLLFKACASLNSLHDGRKLHAHVLQLGFQQDIFVQTSLLDMYSKCSDLASARNVFDEMVMRNVVCWNTMISAYCRCFRVMEAMNLLKEMWVIGFELNASTFVSVIAACTNLRLGLSMHCSVFKLALLHCEIPLANSVVNMYVKFGLIDDARSIFDTVDERSILSWTTIIGGYVSVGNVGEAFNLFNRMRQLGCVSQDMVLFVKIISGCVKSGNLLLASSVHSLVLKSGFHGEASIDNLVLNMYSKCGDIVSARRVFEMVDEKCIFLWTSMIAANTQHGYPAEALDLFKSLLRTDLKPNEATIASILSACADLGSLSIGNEIEHYVKLNGLESNQQVQTSLIHMYCKCGRIDKAEEVFAGVLHKDLAVWSSMINGYAIHGMGNEALKLFHRMQITKPCSLDHAVFTSVLLACSHSGLVEDGLKYFKSMKEDYGIEPGIEHYTCLVDLLGRAGHFDLALKTIQEMPLQVQAQVWAPLLSSCRKHRNIELGEYVAKKLLDLNPGNTSSYVLMANIYTSAGKWKEAAKTRSMMRNKGLVKEPGWSQIEINGSVHVFMAGDRSHHRAAGIYEKLNELNTKLKEAGYVAETDMVVHDLENEEKEESMKVHSERLAVAWGLIVYFQGYRQASYCKRRTTVPPFSIGFMFLQGFLVKFLGRLNLCLEKNMVSERTSGYLVDNGNARKA</sequence>
<dbReference type="InterPro" id="IPR011990">
    <property type="entry name" value="TPR-like_helical_dom_sf"/>
</dbReference>
<dbReference type="FunFam" id="1.25.40.10:FF:000031">
    <property type="entry name" value="Pentatricopeptide repeat-containing protein mitochondrial"/>
    <property type="match status" value="1"/>
</dbReference>
<dbReference type="FunFam" id="1.25.40.10:FF:000682">
    <property type="entry name" value="Pentatricopeptide repeat-containing protein At3g16610"/>
    <property type="match status" value="1"/>
</dbReference>
<dbReference type="Pfam" id="PF01535">
    <property type="entry name" value="PPR"/>
    <property type="match status" value="7"/>
</dbReference>
<evidence type="ECO:0000259" key="4">
    <source>
        <dbReference type="Pfam" id="PF14432"/>
    </source>
</evidence>
<reference evidence="5 6" key="1">
    <citation type="journal article" date="2019" name="Genome Biol. Evol.">
        <title>Insights into the evolution of the New World diploid cottons (Gossypium, subgenus Houzingenia) based on genome sequencing.</title>
        <authorList>
            <person name="Grover C.E."/>
            <person name="Arick M.A. 2nd"/>
            <person name="Thrash A."/>
            <person name="Conover J.L."/>
            <person name="Sanders W.S."/>
            <person name="Peterson D.G."/>
            <person name="Frelichowski J.E."/>
            <person name="Scheffler J.A."/>
            <person name="Scheffler B.E."/>
            <person name="Wendel J.F."/>
        </authorList>
    </citation>
    <scope>NUCLEOTIDE SEQUENCE [LARGE SCALE GENOMIC DNA]</scope>
    <source>
        <strain evidence="5">0</strain>
        <tissue evidence="5">Leaf</tissue>
    </source>
</reference>
<dbReference type="Pfam" id="PF14432">
    <property type="entry name" value="DYW_deaminase"/>
    <property type="match status" value="1"/>
</dbReference>
<dbReference type="NCBIfam" id="TIGR00756">
    <property type="entry name" value="PPR"/>
    <property type="match status" value="5"/>
</dbReference>
<keyword evidence="6" id="KW-1185">Reference proteome</keyword>
<feature type="repeat" description="PPR" evidence="3">
    <location>
        <begin position="557"/>
        <end position="591"/>
    </location>
</feature>
<protein>
    <recommendedName>
        <fullName evidence="4">DYW domain-containing protein</fullName>
    </recommendedName>
</protein>
<accession>A0A7J9GIL6</accession>
<dbReference type="Gene3D" id="1.25.40.10">
    <property type="entry name" value="Tetratricopeptide repeat domain"/>
    <property type="match status" value="4"/>
</dbReference>
<name>A0A7J9GIL6_9ROSI</name>
<dbReference type="Pfam" id="PF20431">
    <property type="entry name" value="E_motif"/>
    <property type="match status" value="1"/>
</dbReference>
<feature type="repeat" description="PPR" evidence="3">
    <location>
        <begin position="388"/>
        <end position="422"/>
    </location>
</feature>
<comment type="similarity">
    <text evidence="1">Belongs to the PPR family. PCMP-H subfamily.</text>
</comment>
<evidence type="ECO:0000313" key="5">
    <source>
        <dbReference type="EMBL" id="MBA0797407.1"/>
    </source>
</evidence>
<dbReference type="PROSITE" id="PS51375">
    <property type="entry name" value="PPR"/>
    <property type="match status" value="5"/>
</dbReference>
<dbReference type="Pfam" id="PF13041">
    <property type="entry name" value="PPR_2"/>
    <property type="match status" value="1"/>
</dbReference>
<dbReference type="InterPro" id="IPR002885">
    <property type="entry name" value="PPR_rpt"/>
</dbReference>
<dbReference type="FunFam" id="1.25.40.10:FF:000366">
    <property type="entry name" value="Pentatricopeptide (PPR) repeat-containing protein"/>
    <property type="match status" value="1"/>
</dbReference>
<dbReference type="PANTHER" id="PTHR24015">
    <property type="entry name" value="OS07G0578800 PROTEIN-RELATED"/>
    <property type="match status" value="1"/>
</dbReference>
<feature type="repeat" description="PPR" evidence="3">
    <location>
        <begin position="318"/>
        <end position="352"/>
    </location>
</feature>
<feature type="repeat" description="PPR" evidence="3">
    <location>
        <begin position="117"/>
        <end position="151"/>
    </location>
</feature>
<dbReference type="GO" id="GO:0009451">
    <property type="term" value="P:RNA modification"/>
    <property type="evidence" value="ECO:0007669"/>
    <property type="project" value="InterPro"/>
</dbReference>
<dbReference type="SUPFAM" id="SSF48452">
    <property type="entry name" value="TPR-like"/>
    <property type="match status" value="1"/>
</dbReference>
<dbReference type="EMBL" id="JABFAD010000005">
    <property type="protein sequence ID" value="MBA0797407.1"/>
    <property type="molecule type" value="Genomic_DNA"/>
</dbReference>
<comment type="caution">
    <text evidence="5">The sequence shown here is derived from an EMBL/GenBank/DDBJ whole genome shotgun (WGS) entry which is preliminary data.</text>
</comment>
<evidence type="ECO:0000256" key="3">
    <source>
        <dbReference type="PROSITE-ProRule" id="PRU00708"/>
    </source>
</evidence>
<dbReference type="AlphaFoldDB" id="A0A7J9GIL6"/>
<proteinExistence type="inferred from homology"/>
<keyword evidence="2" id="KW-0677">Repeat</keyword>
<evidence type="ECO:0000256" key="2">
    <source>
        <dbReference type="ARBA" id="ARBA00022737"/>
    </source>
</evidence>
<feature type="non-terminal residue" evidence="5">
    <location>
        <position position="1"/>
    </location>
</feature>
<dbReference type="FunFam" id="1.25.40.10:FF:000351">
    <property type="entry name" value="Pentatricopeptide repeat-containing protein"/>
    <property type="match status" value="1"/>
</dbReference>
<dbReference type="GO" id="GO:0008270">
    <property type="term" value="F:zinc ion binding"/>
    <property type="evidence" value="ECO:0007669"/>
    <property type="project" value="InterPro"/>
</dbReference>
<dbReference type="OrthoDB" id="185373at2759"/>
<feature type="domain" description="DYW" evidence="4">
    <location>
        <begin position="635"/>
        <end position="672"/>
    </location>
</feature>
<dbReference type="GO" id="GO:0003723">
    <property type="term" value="F:RNA binding"/>
    <property type="evidence" value="ECO:0007669"/>
    <property type="project" value="InterPro"/>
</dbReference>
<dbReference type="InterPro" id="IPR046960">
    <property type="entry name" value="PPR_At4g14850-like_plant"/>
</dbReference>
<dbReference type="PANTHER" id="PTHR24015:SF1934">
    <property type="entry name" value="PENTATRICOPEPTIDE REPEAT-CONTAINING PROTEIN"/>
    <property type="match status" value="1"/>
</dbReference>
<organism evidence="5 6">
    <name type="scientific">Gossypium harknessii</name>
    <dbReference type="NCBI Taxonomy" id="34285"/>
    <lineage>
        <taxon>Eukaryota</taxon>
        <taxon>Viridiplantae</taxon>
        <taxon>Streptophyta</taxon>
        <taxon>Embryophyta</taxon>
        <taxon>Tracheophyta</taxon>
        <taxon>Spermatophyta</taxon>
        <taxon>Magnoliopsida</taxon>
        <taxon>eudicotyledons</taxon>
        <taxon>Gunneridae</taxon>
        <taxon>Pentapetalae</taxon>
        <taxon>rosids</taxon>
        <taxon>malvids</taxon>
        <taxon>Malvales</taxon>
        <taxon>Malvaceae</taxon>
        <taxon>Malvoideae</taxon>
        <taxon>Gossypium</taxon>
    </lineage>
</organism>
<dbReference type="InterPro" id="IPR046848">
    <property type="entry name" value="E_motif"/>
</dbReference>
<feature type="repeat" description="PPR" evidence="3">
    <location>
        <begin position="216"/>
        <end position="250"/>
    </location>
</feature>
<dbReference type="Proteomes" id="UP000593560">
    <property type="component" value="Unassembled WGS sequence"/>
</dbReference>
<evidence type="ECO:0000256" key="1">
    <source>
        <dbReference type="ARBA" id="ARBA00006643"/>
    </source>
</evidence>